<dbReference type="AlphaFoldDB" id="A0A811V7Z5"/>
<comment type="caution">
    <text evidence="1">The sequence shown here is derived from an EMBL/GenBank/DDBJ whole genome shotgun (WGS) entry which is preliminary data.</text>
</comment>
<protein>
    <submittedName>
        <fullName evidence="1">(Mediterranean fruit fly) hypothetical protein</fullName>
    </submittedName>
</protein>
<keyword evidence="2" id="KW-1185">Reference proteome</keyword>
<gene>
    <name evidence="1" type="ORF">CCAP1982_LOCUS19560</name>
</gene>
<dbReference type="Proteomes" id="UP000606786">
    <property type="component" value="Unassembled WGS sequence"/>
</dbReference>
<reference evidence="1" key="1">
    <citation type="submission" date="2020-11" db="EMBL/GenBank/DDBJ databases">
        <authorList>
            <person name="Whitehead M."/>
        </authorList>
    </citation>
    <scope>NUCLEOTIDE SEQUENCE</scope>
    <source>
        <strain evidence="1">EGII</strain>
    </source>
</reference>
<name>A0A811V7Z5_CERCA</name>
<proteinExistence type="predicted"/>
<sequence>MAFEYLAYDLSQDEEVSYPSSLDRSLRREAEDPFHLDATEFRQLYRLTPDLVEEVVSQLDCQLKGRRITALSTEKQVIIYVFNIFFSLNTIKIFEGSNRLAIFCN</sequence>
<evidence type="ECO:0000313" key="2">
    <source>
        <dbReference type="Proteomes" id="UP000606786"/>
    </source>
</evidence>
<evidence type="ECO:0000313" key="1">
    <source>
        <dbReference type="EMBL" id="CAD7011460.1"/>
    </source>
</evidence>
<accession>A0A811V7Z5</accession>
<organism evidence="1 2">
    <name type="scientific">Ceratitis capitata</name>
    <name type="common">Mediterranean fruit fly</name>
    <name type="synonym">Tephritis capitata</name>
    <dbReference type="NCBI Taxonomy" id="7213"/>
    <lineage>
        <taxon>Eukaryota</taxon>
        <taxon>Metazoa</taxon>
        <taxon>Ecdysozoa</taxon>
        <taxon>Arthropoda</taxon>
        <taxon>Hexapoda</taxon>
        <taxon>Insecta</taxon>
        <taxon>Pterygota</taxon>
        <taxon>Neoptera</taxon>
        <taxon>Endopterygota</taxon>
        <taxon>Diptera</taxon>
        <taxon>Brachycera</taxon>
        <taxon>Muscomorpha</taxon>
        <taxon>Tephritoidea</taxon>
        <taxon>Tephritidae</taxon>
        <taxon>Ceratitis</taxon>
        <taxon>Ceratitis</taxon>
    </lineage>
</organism>
<dbReference type="EMBL" id="CAJHJT010000056">
    <property type="protein sequence ID" value="CAD7011460.1"/>
    <property type="molecule type" value="Genomic_DNA"/>
</dbReference>